<dbReference type="RefSeq" id="XP_005112314.2">
    <property type="nucleotide sequence ID" value="XM_005112257.3"/>
</dbReference>
<sequence>MASHQHTPCNLSATLALFDTSRAYVGAKVPRKSSLLWVRQVLRMELEKYPESLSGINLVDAKQMRYIVASLLELHKGVPQGNDVEFEMLVTEFLTVLGAGLFAHTSSPRASPLGSMSLKSEVELSGNLQRMEPWQDHETTRKKPLNLVTSVKHVPPRPRLLPVISVPSHIVGPRVQFPVDLTRKPGAISKDVRQRREREKKEFALRFRTLLKQRILERGLKQADLVNRNSKWQQIEKRLLYDALPRELQRLLAKSLKSRANVKVIVVGAGLAGLSAAQKLLSSGFKNVIVLEAQNRDSGQILGRGRRRVSTDLSDLLAPFCNGVLKEADLVYREVCQNSPQDRGLCLSSADYRRERRRRLTVQMLNVGCLPLYTPCEVSQATKSLLARRQYSMGDDKGDLASHMMGFHKEMNGDDVELRLRGGMASVIKVLTSAFLLQTIRFKAAVETVDWSEFNVKNTRDGKDSKVKVTCRDGRVFEGHHVIMTVPLGHLKEHAHKMFKPSLSKEKLEALNTIGFGCITKVFLIYDKPLRQNPVNFVGVGLDRPSADGCRKLFANAFRLRTHPVHDNILELSLSGAEAEDIRDEDIVREVSYILNLNFDADVPEPVQIYKTKWRKNPFIRGTHPYLTTACSGAEMGTLAEPLRFRGNPVVLFAGDATFEHYRCLTHAARASGLREAERLANLYNDLFQYANTMN</sequence>
<keyword evidence="9" id="KW-1185">Reference proteome</keyword>
<proteinExistence type="inferred from homology"/>
<evidence type="ECO:0000256" key="5">
    <source>
        <dbReference type="ARBA" id="ARBA00022630"/>
    </source>
</evidence>
<name>A0ABM0K9R6_APLCA</name>
<evidence type="ECO:0000256" key="1">
    <source>
        <dbReference type="ARBA" id="ARBA00001974"/>
    </source>
</evidence>
<dbReference type="Pfam" id="PF01593">
    <property type="entry name" value="Amino_oxidase"/>
    <property type="match status" value="1"/>
</dbReference>
<keyword evidence="7" id="KW-0560">Oxidoreductase</keyword>
<evidence type="ECO:0000256" key="3">
    <source>
        <dbReference type="ARBA" id="ARBA00005995"/>
    </source>
</evidence>
<comment type="cofactor">
    <cofactor evidence="1">
        <name>FAD</name>
        <dbReference type="ChEBI" id="CHEBI:57692"/>
    </cofactor>
</comment>
<evidence type="ECO:0000256" key="7">
    <source>
        <dbReference type="ARBA" id="ARBA00023002"/>
    </source>
</evidence>
<accession>A0ABM0K9R6</accession>
<dbReference type="Gene3D" id="3.90.660.10">
    <property type="match status" value="1"/>
</dbReference>
<keyword evidence="5" id="KW-0285">Flavoprotein</keyword>
<feature type="domain" description="Amine oxidase" evidence="8">
    <location>
        <begin position="406"/>
        <end position="680"/>
    </location>
</feature>
<dbReference type="SUPFAM" id="SSF54373">
    <property type="entry name" value="FAD-linked reductases, C-terminal domain"/>
    <property type="match status" value="1"/>
</dbReference>
<dbReference type="Proteomes" id="UP000694888">
    <property type="component" value="Unplaced"/>
</dbReference>
<reference evidence="10" key="1">
    <citation type="submission" date="2025-08" db="UniProtKB">
        <authorList>
            <consortium name="RefSeq"/>
        </authorList>
    </citation>
    <scope>IDENTIFICATION</scope>
</reference>
<dbReference type="SUPFAM" id="SSF51905">
    <property type="entry name" value="FAD/NAD(P)-binding domain"/>
    <property type="match status" value="1"/>
</dbReference>
<keyword evidence="6" id="KW-0274">FAD</keyword>
<dbReference type="Gene3D" id="3.50.50.60">
    <property type="entry name" value="FAD/NAD(P)-binding domain"/>
    <property type="match status" value="2"/>
</dbReference>
<dbReference type="Pfam" id="PF13450">
    <property type="entry name" value="NAD_binding_8"/>
    <property type="match status" value="1"/>
</dbReference>
<evidence type="ECO:0000313" key="9">
    <source>
        <dbReference type="Proteomes" id="UP000694888"/>
    </source>
</evidence>
<evidence type="ECO:0000313" key="10">
    <source>
        <dbReference type="RefSeq" id="XP_005112314.2"/>
    </source>
</evidence>
<dbReference type="GeneID" id="101850926"/>
<protein>
    <submittedName>
        <fullName evidence="10">Lysine-specific histone demethylase 1B isoform X2</fullName>
    </submittedName>
</protein>
<comment type="subcellular location">
    <subcellularLocation>
        <location evidence="2">Cytoplasm</location>
    </subcellularLocation>
</comment>
<dbReference type="PANTHER" id="PTHR10742:SF405">
    <property type="entry name" value="PEROXISOMAL N(1)-ACETYL-SPERMINE_SPERMIDINE OXIDASE"/>
    <property type="match status" value="1"/>
</dbReference>
<dbReference type="InterPro" id="IPR002937">
    <property type="entry name" value="Amino_oxidase"/>
</dbReference>
<gene>
    <name evidence="10" type="primary">LOC101850926</name>
</gene>
<dbReference type="PANTHER" id="PTHR10742">
    <property type="entry name" value="FLAVIN MONOAMINE OXIDASE"/>
    <property type="match status" value="1"/>
</dbReference>
<comment type="similarity">
    <text evidence="3">Belongs to the flavin monoamine oxidase family.</text>
</comment>
<dbReference type="InterPro" id="IPR050281">
    <property type="entry name" value="Flavin_monoamine_oxidase"/>
</dbReference>
<organism evidence="9 10">
    <name type="scientific">Aplysia californica</name>
    <name type="common">California sea hare</name>
    <dbReference type="NCBI Taxonomy" id="6500"/>
    <lineage>
        <taxon>Eukaryota</taxon>
        <taxon>Metazoa</taxon>
        <taxon>Spiralia</taxon>
        <taxon>Lophotrochozoa</taxon>
        <taxon>Mollusca</taxon>
        <taxon>Gastropoda</taxon>
        <taxon>Heterobranchia</taxon>
        <taxon>Euthyneura</taxon>
        <taxon>Tectipleura</taxon>
        <taxon>Aplysiida</taxon>
        <taxon>Aplysioidea</taxon>
        <taxon>Aplysiidae</taxon>
        <taxon>Aplysia</taxon>
    </lineage>
</organism>
<evidence type="ECO:0000259" key="8">
    <source>
        <dbReference type="Pfam" id="PF01593"/>
    </source>
</evidence>
<evidence type="ECO:0000256" key="4">
    <source>
        <dbReference type="ARBA" id="ARBA00022490"/>
    </source>
</evidence>
<evidence type="ECO:0000256" key="6">
    <source>
        <dbReference type="ARBA" id="ARBA00022827"/>
    </source>
</evidence>
<dbReference type="InterPro" id="IPR036188">
    <property type="entry name" value="FAD/NAD-bd_sf"/>
</dbReference>
<keyword evidence="4" id="KW-0963">Cytoplasm</keyword>
<evidence type="ECO:0000256" key="2">
    <source>
        <dbReference type="ARBA" id="ARBA00004496"/>
    </source>
</evidence>